<proteinExistence type="predicted"/>
<name>A0ABQ5MIY8_9FLAO</name>
<organism evidence="1 2">
    <name type="scientific">Neptunitalea lumnitzerae</name>
    <dbReference type="NCBI Taxonomy" id="2965509"/>
    <lineage>
        <taxon>Bacteria</taxon>
        <taxon>Pseudomonadati</taxon>
        <taxon>Bacteroidota</taxon>
        <taxon>Flavobacteriia</taxon>
        <taxon>Flavobacteriales</taxon>
        <taxon>Flavobacteriaceae</taxon>
        <taxon>Neptunitalea</taxon>
    </lineage>
</organism>
<dbReference type="Proteomes" id="UP001143543">
    <property type="component" value="Unassembled WGS sequence"/>
</dbReference>
<sequence>MKFIKYISIILWLALTSLSCNRIKTKSEEITLKVKEKTSIEVRKQTQKVIDKLAPTFNAHQPDTEHNKKRFIDFIKVEITPDVKNIYCHADALGIDADYMFSFNCSINTSNKIIAKHSLTIDNLNTDNAFALQHNFNWWDKETIQKLQKYSWTNGNQYFKYYWYDYE</sequence>
<evidence type="ECO:0000313" key="1">
    <source>
        <dbReference type="EMBL" id="GLB49381.1"/>
    </source>
</evidence>
<accession>A0ABQ5MIY8</accession>
<evidence type="ECO:0000313" key="2">
    <source>
        <dbReference type="Proteomes" id="UP001143543"/>
    </source>
</evidence>
<reference evidence="1" key="1">
    <citation type="submission" date="2022-07" db="EMBL/GenBank/DDBJ databases">
        <title>Taxonomy of Novel Oxalotrophic and Methylotrophic Bacteria.</title>
        <authorList>
            <person name="Sahin N."/>
            <person name="Tani A."/>
        </authorList>
    </citation>
    <scope>NUCLEOTIDE SEQUENCE</scope>
    <source>
        <strain evidence="1">Y10</strain>
    </source>
</reference>
<dbReference type="EMBL" id="BRVO01000002">
    <property type="protein sequence ID" value="GLB49381.1"/>
    <property type="molecule type" value="Genomic_DNA"/>
</dbReference>
<comment type="caution">
    <text evidence="1">The sequence shown here is derived from an EMBL/GenBank/DDBJ whole genome shotgun (WGS) entry which is preliminary data.</text>
</comment>
<dbReference type="RefSeq" id="WP_281765018.1">
    <property type="nucleotide sequence ID" value="NZ_BRVO01000002.1"/>
</dbReference>
<dbReference type="PROSITE" id="PS51257">
    <property type="entry name" value="PROKAR_LIPOPROTEIN"/>
    <property type="match status" value="1"/>
</dbReference>
<keyword evidence="2" id="KW-1185">Reference proteome</keyword>
<gene>
    <name evidence="1" type="ORF">Y10_17490</name>
</gene>
<protein>
    <recommendedName>
        <fullName evidence="3">Lipoprotein</fullName>
    </recommendedName>
</protein>
<evidence type="ECO:0008006" key="3">
    <source>
        <dbReference type="Google" id="ProtNLM"/>
    </source>
</evidence>